<reference evidence="1" key="2">
    <citation type="submission" date="2025-09" db="UniProtKB">
        <authorList>
            <consortium name="Ensembl"/>
        </authorList>
    </citation>
    <scope>IDENTIFICATION</scope>
</reference>
<dbReference type="GeneTree" id="ENSGT00530000064473"/>
<dbReference type="PANTHER" id="PTHR34141">
    <property type="match status" value="1"/>
</dbReference>
<proteinExistence type="predicted"/>
<evidence type="ECO:0000313" key="1">
    <source>
        <dbReference type="Ensembl" id="ENSCABP00000002265.1"/>
    </source>
</evidence>
<accession>A0A8C0G5U5</accession>
<reference evidence="1" key="1">
    <citation type="submission" date="2025-08" db="UniProtKB">
        <authorList>
            <consortium name="Ensembl"/>
        </authorList>
    </citation>
    <scope>IDENTIFICATION</scope>
</reference>
<keyword evidence="2" id="KW-1185">Reference proteome</keyword>
<dbReference type="Ensembl" id="ENSCABT00000002443.1">
    <property type="protein sequence ID" value="ENSCABP00000002265.1"/>
    <property type="gene ID" value="ENSCABG00000001775.1"/>
</dbReference>
<sequence>MPRAGELGFDSRPLPGFFCSGPRPSHQKEPFNPTRIVRWCSCCSSLPDLGWVNNPTLGEFCFTMIGRVNCDGSNSDITMNAWQPQGSYPCGNFSEISCPSFMRRPCANFPYIVLTCQKLFTLEICSPGELTRSRQNCDTFQGLGPSLGANPFQGVLPFTKKREVSPRLPLASLGSVVLPHWMPRGIHLCHSGLGDLNQDPFLSAEGKGAYLSLRTD</sequence>
<organism evidence="1 2">
    <name type="scientific">Chelonoidis abingdonii</name>
    <name type="common">Abingdon island giant tortoise</name>
    <name type="synonym">Testudo abingdonii</name>
    <dbReference type="NCBI Taxonomy" id="106734"/>
    <lineage>
        <taxon>Eukaryota</taxon>
        <taxon>Metazoa</taxon>
        <taxon>Chordata</taxon>
        <taxon>Craniata</taxon>
        <taxon>Vertebrata</taxon>
        <taxon>Euteleostomi</taxon>
        <taxon>Archelosauria</taxon>
        <taxon>Testudinata</taxon>
        <taxon>Testudines</taxon>
        <taxon>Cryptodira</taxon>
        <taxon>Durocryptodira</taxon>
        <taxon>Testudinoidea</taxon>
        <taxon>Testudinidae</taxon>
        <taxon>Chelonoidis</taxon>
    </lineage>
</organism>
<evidence type="ECO:0000313" key="2">
    <source>
        <dbReference type="Proteomes" id="UP000694404"/>
    </source>
</evidence>
<dbReference type="Proteomes" id="UP000694404">
    <property type="component" value="Unplaced"/>
</dbReference>
<name>A0A8C0G5U5_CHEAB</name>
<dbReference type="AlphaFoldDB" id="A0A8C0G5U5"/>
<dbReference type="PANTHER" id="PTHR34141:SF1">
    <property type="match status" value="1"/>
</dbReference>
<protein>
    <submittedName>
        <fullName evidence="1">Uncharacterized protein</fullName>
    </submittedName>
</protein>